<dbReference type="AlphaFoldDB" id="A0A368UQI1"/>
<dbReference type="InterPro" id="IPR041047">
    <property type="entry name" value="LPD1"/>
</dbReference>
<proteinExistence type="predicted"/>
<reference evidence="3 4" key="1">
    <citation type="submission" date="2018-07" db="EMBL/GenBank/DDBJ databases">
        <title>Freshwater and sediment microbial communities from various areas in North America, analyzing microbe dynamics in response to fracking.</title>
        <authorList>
            <person name="Lamendella R."/>
        </authorList>
    </citation>
    <scope>NUCLEOTIDE SEQUENCE [LARGE SCALE GENOMIC DNA]</scope>
    <source>
        <strain evidence="3 4">160A</strain>
    </source>
</reference>
<name>A0A368UQI1_9BACT</name>
<feature type="domain" description="Large polyvalent protein-associated" evidence="2">
    <location>
        <begin position="532"/>
        <end position="597"/>
    </location>
</feature>
<evidence type="ECO:0000259" key="2">
    <source>
        <dbReference type="Pfam" id="PF18796"/>
    </source>
</evidence>
<dbReference type="EMBL" id="QPIZ01000026">
    <property type="protein sequence ID" value="RCW29664.1"/>
    <property type="molecule type" value="Genomic_DNA"/>
</dbReference>
<dbReference type="RefSeq" id="WP_114437819.1">
    <property type="nucleotide sequence ID" value="NZ_QPIZ01000026.1"/>
</dbReference>
<feature type="compositionally biased region" description="Basic and acidic residues" evidence="1">
    <location>
        <begin position="650"/>
        <end position="669"/>
    </location>
</feature>
<keyword evidence="4" id="KW-1185">Reference proteome</keyword>
<comment type="caution">
    <text evidence="3">The sequence shown here is derived from an EMBL/GenBank/DDBJ whole genome shotgun (WGS) entry which is preliminary data.</text>
</comment>
<feature type="compositionally biased region" description="Basic residues" evidence="1">
    <location>
        <begin position="639"/>
        <end position="649"/>
    </location>
</feature>
<evidence type="ECO:0000313" key="4">
    <source>
        <dbReference type="Proteomes" id="UP000252733"/>
    </source>
</evidence>
<feature type="region of interest" description="Disordered" evidence="1">
    <location>
        <begin position="636"/>
        <end position="676"/>
    </location>
</feature>
<sequence>MGKVRYIYLNKGLGQSGDVVEYLKKKQKKRKFRDAGEYVPGSAKERAAMRSLVNSKDLDKLEQDEVSAIEMVVKDNVWPAYDLKILKESNADPALCYLKNEFRKSFPPKPSANTVHMRKVYVRTAEYLQRKLDEYDTVKPLVDNLNDVLWSLEAAIAYSTSAQMTLELSRMIRHSLEFKDCRDYTEVDLFLKDHYDRLDHYFKTQKRYYFIRLLSENFSTRFSNMLMLKSRKVHETANVLYKEPSWDWAFKKSTKNTGKSEKIEINSGLPLSHIRRKGGLFISDNDISEKVLTERYGFNAVQIGNSITDKELKEHIRYFIGAITDLCEALDIDICRIHEIGNLAIAFAARGKGKALAHYEPMRQIINLTRKRGDGTVAHEWGHFFDHLLGISFGLRKGKMATGCYAFREKHIEINSDSYIQNPKALELYNKVTNLARFTYRGNNEHNAGKSITRRFYTKDAKYAFRVEYGESPEESLNFLKRRYPGYLKYPSYYSNARALLSSIPRKFGLEFLDIPLTLNSISEFYAESKFYGTKYWASPVEMFARAFECFVFDRLTAKGMENNYLVSGAHFGVGVYPQGEERTFLNRLFESIIREAREVIGLGRFVPFTDQRVDEFIELDKQGDAEGGVVFVETEKQKNKKTPKQKNKKTSEQRNKETSQQKNKETKKQNAPVTMAEALELEMEMAFEF</sequence>
<gene>
    <name evidence="3" type="ORF">DFO77_12621</name>
</gene>
<protein>
    <recommendedName>
        <fullName evidence="2">Large polyvalent protein-associated domain-containing protein</fullName>
    </recommendedName>
</protein>
<organism evidence="3 4">
    <name type="scientific">Marinilabilia salmonicolor</name>
    <dbReference type="NCBI Taxonomy" id="989"/>
    <lineage>
        <taxon>Bacteria</taxon>
        <taxon>Pseudomonadati</taxon>
        <taxon>Bacteroidota</taxon>
        <taxon>Bacteroidia</taxon>
        <taxon>Marinilabiliales</taxon>
        <taxon>Marinilabiliaceae</taxon>
        <taxon>Marinilabilia</taxon>
    </lineage>
</organism>
<evidence type="ECO:0000313" key="3">
    <source>
        <dbReference type="EMBL" id="RCW29664.1"/>
    </source>
</evidence>
<accession>A0A368UQI1</accession>
<dbReference type="Pfam" id="PF18796">
    <property type="entry name" value="LPD1"/>
    <property type="match status" value="1"/>
</dbReference>
<dbReference type="Proteomes" id="UP000252733">
    <property type="component" value="Unassembled WGS sequence"/>
</dbReference>
<evidence type="ECO:0000256" key="1">
    <source>
        <dbReference type="SAM" id="MobiDB-lite"/>
    </source>
</evidence>